<sequence>MKEAAWKSIENEFNARSGGTFRSTKTLKVKYEGLKRTVRKKSAAIRSELYRTGGGQNKAPILDNVEEQIKAMISLSTDGLQSIYDSDILPQTKEDQDIIDDTKVAEFTGISVIDTDIPEVVESETTQNQVLLLVTNECEPLQPTTSTDIVPEEKNIITGNKNDNALLDTPTRNIITPSTANKKWDVTSRRNLKSRKHPALIANVPKKTLFDELTQAKLELVQLQKKFLEEEIIEKKKVWEFEENERKKEAEFKEKERKWKEEEYKLKLQK</sequence>
<keyword evidence="4" id="KW-0804">Transcription</keyword>
<organism evidence="8">
    <name type="scientific">Heliothis virescens</name>
    <name type="common">Tobacco budworm moth</name>
    <dbReference type="NCBI Taxonomy" id="7102"/>
    <lineage>
        <taxon>Eukaryota</taxon>
        <taxon>Metazoa</taxon>
        <taxon>Ecdysozoa</taxon>
        <taxon>Arthropoda</taxon>
        <taxon>Hexapoda</taxon>
        <taxon>Insecta</taxon>
        <taxon>Pterygota</taxon>
        <taxon>Neoptera</taxon>
        <taxon>Endopterygota</taxon>
        <taxon>Lepidoptera</taxon>
        <taxon>Glossata</taxon>
        <taxon>Ditrysia</taxon>
        <taxon>Noctuoidea</taxon>
        <taxon>Noctuidae</taxon>
        <taxon>Heliothinae</taxon>
        <taxon>Heliothis</taxon>
    </lineage>
</organism>
<evidence type="ECO:0000256" key="4">
    <source>
        <dbReference type="ARBA" id="ARBA00023163"/>
    </source>
</evidence>
<keyword evidence="3" id="KW-0805">Transcription regulation</keyword>
<comment type="subunit">
    <text evidence="1">Self-associates forming complexes of several hundred monomers.</text>
</comment>
<evidence type="ECO:0000256" key="3">
    <source>
        <dbReference type="ARBA" id="ARBA00023015"/>
    </source>
</evidence>
<feature type="domain" description="Myb/SANT-like DNA-binding" evidence="7">
    <location>
        <begin position="2"/>
        <end position="43"/>
    </location>
</feature>
<comment type="function">
    <text evidence="5">Involved in transvection phenomena (= synapsis-dependent gene expression), where the synaptic pairing of chromosomes carrying genes with which zeste interacts influences the expression of these genes. Zeste binds to DNA and stimulates transcription from a nearby promoter.</text>
</comment>
<protein>
    <recommendedName>
        <fullName evidence="2">Regulatory protein zeste</fullName>
    </recommendedName>
</protein>
<gene>
    <name evidence="8" type="ORF">B5V51_9020</name>
</gene>
<evidence type="ECO:0000256" key="6">
    <source>
        <dbReference type="SAM" id="Coils"/>
    </source>
</evidence>
<dbReference type="Pfam" id="PF13873">
    <property type="entry name" value="Myb_DNA-bind_5"/>
    <property type="match status" value="1"/>
</dbReference>
<accession>A0A2A4JYT3</accession>
<keyword evidence="6" id="KW-0175">Coiled coil</keyword>
<reference evidence="8" key="1">
    <citation type="submission" date="2017-09" db="EMBL/GenBank/DDBJ databases">
        <title>Contemporary evolution of a Lepidopteran species, Heliothis virescens, in response to modern agricultural practices.</title>
        <authorList>
            <person name="Fritz M.L."/>
            <person name="Deyonke A.M."/>
            <person name="Papanicolaou A."/>
            <person name="Micinski S."/>
            <person name="Westbrook J."/>
            <person name="Gould F."/>
        </authorList>
    </citation>
    <scope>NUCLEOTIDE SEQUENCE [LARGE SCALE GENOMIC DNA]</scope>
    <source>
        <strain evidence="8">HvINT-</strain>
        <tissue evidence="8">Whole body</tissue>
    </source>
</reference>
<dbReference type="AlphaFoldDB" id="A0A2A4JYT3"/>
<comment type="caution">
    <text evidence="8">The sequence shown here is derived from an EMBL/GenBank/DDBJ whole genome shotgun (WGS) entry which is preliminary data.</text>
</comment>
<feature type="coiled-coil region" evidence="6">
    <location>
        <begin position="206"/>
        <end position="238"/>
    </location>
</feature>
<evidence type="ECO:0000256" key="2">
    <source>
        <dbReference type="ARBA" id="ARBA00016807"/>
    </source>
</evidence>
<proteinExistence type="predicted"/>
<evidence type="ECO:0000256" key="5">
    <source>
        <dbReference type="ARBA" id="ARBA00025466"/>
    </source>
</evidence>
<dbReference type="EMBL" id="NWSH01000404">
    <property type="protein sequence ID" value="PCG76653.1"/>
    <property type="molecule type" value="Genomic_DNA"/>
</dbReference>
<dbReference type="STRING" id="7102.A0A2A4JYT3"/>
<dbReference type="InterPro" id="IPR028002">
    <property type="entry name" value="Myb_DNA-bind_5"/>
</dbReference>
<evidence type="ECO:0000259" key="7">
    <source>
        <dbReference type="Pfam" id="PF13873"/>
    </source>
</evidence>
<name>A0A2A4JYT3_HELVI</name>
<evidence type="ECO:0000256" key="1">
    <source>
        <dbReference type="ARBA" id="ARBA00011764"/>
    </source>
</evidence>
<evidence type="ECO:0000313" key="8">
    <source>
        <dbReference type="EMBL" id="PCG76653.1"/>
    </source>
</evidence>